<evidence type="ECO:0000256" key="2">
    <source>
        <dbReference type="ARBA" id="ARBA00008643"/>
    </source>
</evidence>
<protein>
    <recommendedName>
        <fullName evidence="12">Protein MIS12 homolog</fullName>
    </recommendedName>
</protein>
<dbReference type="InterPro" id="IPR008685">
    <property type="entry name" value="Centromere_Mis12"/>
</dbReference>
<dbReference type="Pfam" id="PF05859">
    <property type="entry name" value="Mis12"/>
    <property type="match status" value="1"/>
</dbReference>
<evidence type="ECO:0000313" key="10">
    <source>
        <dbReference type="EMBL" id="KAK0587761.1"/>
    </source>
</evidence>
<dbReference type="GO" id="GO:0051301">
    <property type="term" value="P:cell division"/>
    <property type="evidence" value="ECO:0007669"/>
    <property type="project" value="UniProtKB-KW"/>
</dbReference>
<keyword evidence="11" id="KW-1185">Reference proteome</keyword>
<keyword evidence="3" id="KW-0158">Chromosome</keyword>
<dbReference type="GO" id="GO:0005634">
    <property type="term" value="C:nucleus"/>
    <property type="evidence" value="ECO:0007669"/>
    <property type="project" value="InterPro"/>
</dbReference>
<dbReference type="EMBL" id="JAUESC010000382">
    <property type="protein sequence ID" value="KAK0587761.1"/>
    <property type="molecule type" value="Genomic_DNA"/>
</dbReference>
<evidence type="ECO:0000256" key="5">
    <source>
        <dbReference type="ARBA" id="ARBA00022776"/>
    </source>
</evidence>
<comment type="caution">
    <text evidence="10">The sequence shown here is derived from an EMBL/GenBank/DDBJ whole genome shotgun (WGS) entry which is preliminary data.</text>
</comment>
<organism evidence="10 11">
    <name type="scientific">Acer saccharum</name>
    <name type="common">Sugar maple</name>
    <dbReference type="NCBI Taxonomy" id="4024"/>
    <lineage>
        <taxon>Eukaryota</taxon>
        <taxon>Viridiplantae</taxon>
        <taxon>Streptophyta</taxon>
        <taxon>Embryophyta</taxon>
        <taxon>Tracheophyta</taxon>
        <taxon>Spermatophyta</taxon>
        <taxon>Magnoliopsida</taxon>
        <taxon>eudicotyledons</taxon>
        <taxon>Gunneridae</taxon>
        <taxon>Pentapetalae</taxon>
        <taxon>rosids</taxon>
        <taxon>malvids</taxon>
        <taxon>Sapindales</taxon>
        <taxon>Sapindaceae</taxon>
        <taxon>Hippocastanoideae</taxon>
        <taxon>Acereae</taxon>
        <taxon>Acer</taxon>
    </lineage>
</organism>
<dbReference type="AlphaFoldDB" id="A0AA39RZV9"/>
<evidence type="ECO:0000256" key="8">
    <source>
        <dbReference type="ARBA" id="ARBA00023306"/>
    </source>
</evidence>
<dbReference type="GO" id="GO:0000444">
    <property type="term" value="C:MIS12/MIND type complex"/>
    <property type="evidence" value="ECO:0007669"/>
    <property type="project" value="TreeGrafter"/>
</dbReference>
<evidence type="ECO:0000256" key="7">
    <source>
        <dbReference type="ARBA" id="ARBA00023054"/>
    </source>
</evidence>
<evidence type="ECO:0008006" key="12">
    <source>
        <dbReference type="Google" id="ProtNLM"/>
    </source>
</evidence>
<evidence type="ECO:0000256" key="4">
    <source>
        <dbReference type="ARBA" id="ARBA00022618"/>
    </source>
</evidence>
<dbReference type="GO" id="GO:0000070">
    <property type="term" value="P:mitotic sister chromatid segregation"/>
    <property type="evidence" value="ECO:0007669"/>
    <property type="project" value="TreeGrafter"/>
</dbReference>
<evidence type="ECO:0000256" key="9">
    <source>
        <dbReference type="ARBA" id="ARBA00023328"/>
    </source>
</evidence>
<reference evidence="10" key="2">
    <citation type="submission" date="2023-06" db="EMBL/GenBank/DDBJ databases">
        <authorList>
            <person name="Swenson N.G."/>
            <person name="Wegrzyn J.L."/>
            <person name="Mcevoy S.L."/>
        </authorList>
    </citation>
    <scope>NUCLEOTIDE SEQUENCE</scope>
    <source>
        <strain evidence="10">NS2018</strain>
        <tissue evidence="10">Leaf</tissue>
    </source>
</reference>
<keyword evidence="5" id="KW-0498">Mitosis</keyword>
<dbReference type="PANTHER" id="PTHR14527:SF2">
    <property type="entry name" value="PROTEIN MIS12 HOMOLOG"/>
    <property type="match status" value="1"/>
</dbReference>
<accession>A0AA39RZV9</accession>
<keyword evidence="8" id="KW-0131">Cell cycle</keyword>
<name>A0AA39RZV9_ACESA</name>
<evidence type="ECO:0000256" key="6">
    <source>
        <dbReference type="ARBA" id="ARBA00022838"/>
    </source>
</evidence>
<evidence type="ECO:0000313" key="11">
    <source>
        <dbReference type="Proteomes" id="UP001168877"/>
    </source>
</evidence>
<keyword evidence="4" id="KW-0132">Cell division</keyword>
<comment type="similarity">
    <text evidence="2">Belongs to the mis12 family.</text>
</comment>
<sequence length="317" mass="36103">MEGSESEAIFNSLTLNPQLFINETLNTVQDLVDDAFNFYLQQASSHLKSDGTDRSQDLSKGVTYISNMIQTVLDKRLGMWEKYCLHHCFAVPEGFSLPQSNELPGESSMSEDALYDPDLDAQLDSLRDKLSAVGKESGQLSRELHALEKQSFSSDRFAGLASEALQLYEQHSVHDMFQDMVKTATALRMRVDNMKARRMEDIERMRTDRINNPERDFCTMKHGKGLYNANLEDLQEFLSELKTTNSHKTVWLNQLPQFGSDEVFVWAASAVAEDKMRGSGTSRSQRFCCDFSLTFTFKLSFYKSSSTVKVHETKYHS</sequence>
<keyword evidence="6" id="KW-0995">Kinetochore</keyword>
<reference evidence="10" key="1">
    <citation type="journal article" date="2022" name="Plant J.">
        <title>Strategies of tolerance reflected in two North American maple genomes.</title>
        <authorList>
            <person name="McEvoy S.L."/>
            <person name="Sezen U.U."/>
            <person name="Trouern-Trend A."/>
            <person name="McMahon S.M."/>
            <person name="Schaberg P.G."/>
            <person name="Yang J."/>
            <person name="Wegrzyn J.L."/>
            <person name="Swenson N.G."/>
        </authorList>
    </citation>
    <scope>NUCLEOTIDE SEQUENCE</scope>
    <source>
        <strain evidence="10">NS2018</strain>
    </source>
</reference>
<proteinExistence type="inferred from homology"/>
<evidence type="ECO:0000256" key="3">
    <source>
        <dbReference type="ARBA" id="ARBA00022454"/>
    </source>
</evidence>
<keyword evidence="7" id="KW-0175">Coiled coil</keyword>
<comment type="subcellular location">
    <subcellularLocation>
        <location evidence="1">Chromosome</location>
        <location evidence="1">Centromere</location>
        <location evidence="1">Kinetochore</location>
    </subcellularLocation>
</comment>
<keyword evidence="9" id="KW-0137">Centromere</keyword>
<dbReference type="Proteomes" id="UP001168877">
    <property type="component" value="Unassembled WGS sequence"/>
</dbReference>
<dbReference type="PANTHER" id="PTHR14527">
    <property type="entry name" value="PROTEIN MIS12 HOMOLOG"/>
    <property type="match status" value="1"/>
</dbReference>
<dbReference type="GO" id="GO:0051382">
    <property type="term" value="P:kinetochore assembly"/>
    <property type="evidence" value="ECO:0007669"/>
    <property type="project" value="TreeGrafter"/>
</dbReference>
<gene>
    <name evidence="10" type="ORF">LWI29_028478</name>
</gene>
<evidence type="ECO:0000256" key="1">
    <source>
        <dbReference type="ARBA" id="ARBA00004629"/>
    </source>
</evidence>